<dbReference type="EMBL" id="ML121527">
    <property type="protein sequence ID" value="RPB29347.1"/>
    <property type="molecule type" value="Genomic_DNA"/>
</dbReference>
<gene>
    <name evidence="2" type="ORF">L211DRAFT_872154</name>
</gene>
<dbReference type="InParanoid" id="A0A3N4M2V3"/>
<feature type="compositionally biased region" description="Basic and acidic residues" evidence="1">
    <location>
        <begin position="1"/>
        <end position="16"/>
    </location>
</feature>
<organism evidence="2 3">
    <name type="scientific">Terfezia boudieri ATCC MYA-4762</name>
    <dbReference type="NCBI Taxonomy" id="1051890"/>
    <lineage>
        <taxon>Eukaryota</taxon>
        <taxon>Fungi</taxon>
        <taxon>Dikarya</taxon>
        <taxon>Ascomycota</taxon>
        <taxon>Pezizomycotina</taxon>
        <taxon>Pezizomycetes</taxon>
        <taxon>Pezizales</taxon>
        <taxon>Pezizaceae</taxon>
        <taxon>Terfezia</taxon>
    </lineage>
</organism>
<reference evidence="2 3" key="1">
    <citation type="journal article" date="2018" name="Nat. Ecol. Evol.">
        <title>Pezizomycetes genomes reveal the molecular basis of ectomycorrhizal truffle lifestyle.</title>
        <authorList>
            <person name="Murat C."/>
            <person name="Payen T."/>
            <person name="Noel B."/>
            <person name="Kuo A."/>
            <person name="Morin E."/>
            <person name="Chen J."/>
            <person name="Kohler A."/>
            <person name="Krizsan K."/>
            <person name="Balestrini R."/>
            <person name="Da Silva C."/>
            <person name="Montanini B."/>
            <person name="Hainaut M."/>
            <person name="Levati E."/>
            <person name="Barry K.W."/>
            <person name="Belfiori B."/>
            <person name="Cichocki N."/>
            <person name="Clum A."/>
            <person name="Dockter R.B."/>
            <person name="Fauchery L."/>
            <person name="Guy J."/>
            <person name="Iotti M."/>
            <person name="Le Tacon F."/>
            <person name="Lindquist E.A."/>
            <person name="Lipzen A."/>
            <person name="Malagnac F."/>
            <person name="Mello A."/>
            <person name="Molinier V."/>
            <person name="Miyauchi S."/>
            <person name="Poulain J."/>
            <person name="Riccioni C."/>
            <person name="Rubini A."/>
            <person name="Sitrit Y."/>
            <person name="Splivallo R."/>
            <person name="Traeger S."/>
            <person name="Wang M."/>
            <person name="Zifcakova L."/>
            <person name="Wipf D."/>
            <person name="Zambonelli A."/>
            <person name="Paolocci F."/>
            <person name="Nowrousian M."/>
            <person name="Ottonello S."/>
            <person name="Baldrian P."/>
            <person name="Spatafora J.W."/>
            <person name="Henrissat B."/>
            <person name="Nagy L.G."/>
            <person name="Aury J.M."/>
            <person name="Wincker P."/>
            <person name="Grigoriev I.V."/>
            <person name="Bonfante P."/>
            <person name="Martin F.M."/>
        </authorList>
    </citation>
    <scope>NUCLEOTIDE SEQUENCE [LARGE SCALE GENOMIC DNA]</scope>
    <source>
        <strain evidence="2 3">ATCC MYA-4762</strain>
    </source>
</reference>
<accession>A0A3N4M2V3</accession>
<name>A0A3N4M2V3_9PEZI</name>
<protein>
    <submittedName>
        <fullName evidence="2">Uncharacterized protein</fullName>
    </submittedName>
</protein>
<sequence length="636" mass="70048">MTTLHERDFDSARENNKLGASGGVAQPGRWYRGDRDRGPSTFYDGQMLQQASGGRLDANMSPNAGNAQLNIRPQPRLSAHTPLSRADRVRMCVGPETGAGASNNTAAEPYRSLPSGNRTALKSASQASLDENCPAYHRLHTKPGLYPPTANPERRTLSQKSTNIERGYVRRSSWVGPDAVEIARRSHLDPPIPAASFPGAPDVPSTSQFPRQASHYSFRHPQVDLNGQSIPPSFIPQGSIRLVSGFTLHPSVHQEIPYPLNLNPQTQAHQRHGVKILPRNWTPADPLPEGFGMAMLWNDLASAYIPHIYPRNGPWRNVLGNTIDLGLWGAPLDMSKVPPWWFSEDIDLGAPLMTLPPEVEVAQYKYDTVAECRLMVGTKPFYRFDPWADVRLYEMNEYGKLEELEMYKEWLQNCMNVYREEASPSAFLGVSLLFAKRNYQQPPGSGRIFDDETEETNGYSASADGKIDALVDFSMGAPSREESPQENIINLKESPQPATPAGVLGLNPWMGQSEHADANGYTGVLRQSVPPIPSGIGPGHLLVLQHDVPPISNFPVPPLSITYPVPALMPPPGSDNLVPLLHYTMPPPGTQYLVGPGSYPMASPLPFEDSLHSYPPPPYKPAVENPALTVRHNTWN</sequence>
<feature type="region of interest" description="Disordered" evidence="1">
    <location>
        <begin position="96"/>
        <end position="118"/>
    </location>
</feature>
<dbReference type="AlphaFoldDB" id="A0A3N4M2V3"/>
<evidence type="ECO:0000313" key="2">
    <source>
        <dbReference type="EMBL" id="RPB29347.1"/>
    </source>
</evidence>
<evidence type="ECO:0000256" key="1">
    <source>
        <dbReference type="SAM" id="MobiDB-lite"/>
    </source>
</evidence>
<dbReference type="OrthoDB" id="5438532at2759"/>
<feature type="region of interest" description="Disordered" evidence="1">
    <location>
        <begin position="1"/>
        <end position="74"/>
    </location>
</feature>
<feature type="compositionally biased region" description="Polar residues" evidence="1">
    <location>
        <begin position="60"/>
        <end position="71"/>
    </location>
</feature>
<dbReference type="Proteomes" id="UP000267821">
    <property type="component" value="Unassembled WGS sequence"/>
</dbReference>
<evidence type="ECO:0000313" key="3">
    <source>
        <dbReference type="Proteomes" id="UP000267821"/>
    </source>
</evidence>
<keyword evidence="3" id="KW-1185">Reference proteome</keyword>
<proteinExistence type="predicted"/>
<feature type="region of interest" description="Disordered" evidence="1">
    <location>
        <begin position="142"/>
        <end position="161"/>
    </location>
</feature>